<name>A0A1V6MXL6_9ACTN</name>
<dbReference type="EMBL" id="MPOH02000005">
    <property type="protein sequence ID" value="OQD57191.1"/>
    <property type="molecule type" value="Genomic_DNA"/>
</dbReference>
<dbReference type="SUPFAM" id="SSF89733">
    <property type="entry name" value="L-sulfolactate dehydrogenase-like"/>
    <property type="match status" value="1"/>
</dbReference>
<evidence type="ECO:0000313" key="2">
    <source>
        <dbReference type="Proteomes" id="UP000184286"/>
    </source>
</evidence>
<dbReference type="OrthoDB" id="924592at2"/>
<sequence length="72" mass="7611">MPWPASGRFRGRRPLKGLPVAEGAEGVFYPGERSAAVAADRGEKGIPVAPKLWRDLSERAERLGVALPGTAG</sequence>
<dbReference type="GO" id="GO:0016491">
    <property type="term" value="F:oxidoreductase activity"/>
    <property type="evidence" value="ECO:0007669"/>
    <property type="project" value="InterPro"/>
</dbReference>
<reference evidence="1 2" key="2">
    <citation type="submission" date="2017-02" db="EMBL/GenBank/DDBJ databases">
        <title>Draft genome sequence of Streptomyces phaeoluteigriseus type strain DSM41896.</title>
        <authorList>
            <person name="Salih T.S."/>
            <person name="Algora Gallardo L."/>
            <person name="Melo Santos T."/>
            <person name="Filgueira Martinez S."/>
            <person name="Herron P.R."/>
        </authorList>
    </citation>
    <scope>NUCLEOTIDE SEQUENCE [LARGE SCALE GENOMIC DNA]</scope>
    <source>
        <strain evidence="1 2">DSM 41896</strain>
    </source>
</reference>
<accession>A0A1V6MXL6</accession>
<dbReference type="RefSeq" id="WP_094102524.1">
    <property type="nucleotide sequence ID" value="NZ_MPOH02000005.1"/>
</dbReference>
<protein>
    <submittedName>
        <fullName evidence="1">Uncharacterized protein</fullName>
    </submittedName>
</protein>
<organism evidence="1 2">
    <name type="scientific">Streptomyces phaeoluteigriseus</name>
    <dbReference type="NCBI Taxonomy" id="114686"/>
    <lineage>
        <taxon>Bacteria</taxon>
        <taxon>Bacillati</taxon>
        <taxon>Actinomycetota</taxon>
        <taxon>Actinomycetes</taxon>
        <taxon>Kitasatosporales</taxon>
        <taxon>Streptomycetaceae</taxon>
        <taxon>Streptomyces</taxon>
        <taxon>Streptomyces aurantiacus group</taxon>
    </lineage>
</organism>
<reference evidence="2" key="1">
    <citation type="submission" date="2016-11" db="EMBL/GenBank/DDBJ databases">
        <authorList>
            <person name="Schniete J.K."/>
            <person name="Salih T."/>
            <person name="Algora Gallardo L."/>
            <person name="Martinez Fernandez S."/>
            <person name="Herron P.R."/>
        </authorList>
    </citation>
    <scope>NUCLEOTIDE SEQUENCE [LARGE SCALE GENOMIC DNA]</scope>
    <source>
        <strain evidence="2">DSM 41896</strain>
    </source>
</reference>
<dbReference type="AlphaFoldDB" id="A0A1V6MXL6"/>
<dbReference type="STRING" id="114686.BM536_003975"/>
<evidence type="ECO:0000313" key="1">
    <source>
        <dbReference type="EMBL" id="OQD57191.1"/>
    </source>
</evidence>
<gene>
    <name evidence="1" type="ORF">BM536_003975</name>
</gene>
<comment type="caution">
    <text evidence="1">The sequence shown here is derived from an EMBL/GenBank/DDBJ whole genome shotgun (WGS) entry which is preliminary data.</text>
</comment>
<dbReference type="Proteomes" id="UP000184286">
    <property type="component" value="Unassembled WGS sequence"/>
</dbReference>
<proteinExistence type="predicted"/>
<dbReference type="InterPro" id="IPR036111">
    <property type="entry name" value="Mal/L-sulfo/L-lacto_DH-like_sf"/>
</dbReference>